<evidence type="ECO:0000313" key="1">
    <source>
        <dbReference type="EMBL" id="OHW62913.1"/>
    </source>
</evidence>
<name>A0A1S1V8I4_9FIRM</name>
<gene>
    <name evidence="1" type="ORF">EUAN_06970</name>
</gene>
<reference evidence="1 2" key="1">
    <citation type="submission" date="2016-09" db="EMBL/GenBank/DDBJ databases">
        <title>Genome sequence of Eubacterium angustum.</title>
        <authorList>
            <person name="Poehlein A."/>
            <person name="Daniel R."/>
        </authorList>
    </citation>
    <scope>NUCLEOTIDE SEQUENCE [LARGE SCALE GENOMIC DNA]</scope>
    <source>
        <strain evidence="1 2">DSM 1989</strain>
    </source>
</reference>
<keyword evidence="2" id="KW-1185">Reference proteome</keyword>
<accession>A0A1S1V8I4</accession>
<organism evidence="1 2">
    <name type="scientific">Andreesenia angusta</name>
    <dbReference type="NCBI Taxonomy" id="39480"/>
    <lineage>
        <taxon>Bacteria</taxon>
        <taxon>Bacillati</taxon>
        <taxon>Bacillota</taxon>
        <taxon>Tissierellia</taxon>
        <taxon>Tissierellales</taxon>
        <taxon>Gottschalkiaceae</taxon>
        <taxon>Andreesenia</taxon>
    </lineage>
</organism>
<dbReference type="EMBL" id="MKIE01000002">
    <property type="protein sequence ID" value="OHW62913.1"/>
    <property type="molecule type" value="Genomic_DNA"/>
</dbReference>
<comment type="caution">
    <text evidence="1">The sequence shown here is derived from an EMBL/GenBank/DDBJ whole genome shotgun (WGS) entry which is preliminary data.</text>
</comment>
<dbReference type="Proteomes" id="UP000180254">
    <property type="component" value="Unassembled WGS sequence"/>
</dbReference>
<sequence>MKIKALKSFAGKVTMTAGQELNVEDKEMAEDLVNAGFAEEIKVAAKGKA</sequence>
<protein>
    <submittedName>
        <fullName evidence="1">Uncharacterized protein</fullName>
    </submittedName>
</protein>
<dbReference type="AlphaFoldDB" id="A0A1S1V8I4"/>
<evidence type="ECO:0000313" key="2">
    <source>
        <dbReference type="Proteomes" id="UP000180254"/>
    </source>
</evidence>
<dbReference type="RefSeq" id="WP_169817329.1">
    <property type="nucleotide sequence ID" value="NZ_MKIE01000002.1"/>
</dbReference>
<dbReference type="STRING" id="39480.EUAN_06970"/>
<proteinExistence type="predicted"/>